<dbReference type="FunFam" id="3.60.21.10:FF:000101">
    <property type="entry name" value="Serine/threonine-protein phosphatase"/>
    <property type="match status" value="1"/>
</dbReference>
<dbReference type="GO" id="GO:0005634">
    <property type="term" value="C:nucleus"/>
    <property type="evidence" value="ECO:0000318"/>
    <property type="project" value="GO_Central"/>
</dbReference>
<dbReference type="SUPFAM" id="SSF74924">
    <property type="entry name" value="Cap-Gly domain"/>
    <property type="match status" value="1"/>
</dbReference>
<dbReference type="EMBL" id="DS566020">
    <property type="status" value="NOT_ANNOTATED_CDS"/>
    <property type="molecule type" value="Genomic_DNA"/>
</dbReference>
<dbReference type="VEuPathDB" id="FungiDB:KRP22_13504"/>
<name>H3GLM9_PHYRM</name>
<evidence type="ECO:0000259" key="10">
    <source>
        <dbReference type="PROSITE" id="PS50222"/>
    </source>
</evidence>
<evidence type="ECO:0000256" key="4">
    <source>
        <dbReference type="ARBA" id="ARBA00022737"/>
    </source>
</evidence>
<feature type="domain" description="EF-hand" evidence="10">
    <location>
        <begin position="749"/>
        <end position="784"/>
    </location>
</feature>
<evidence type="ECO:0000256" key="8">
    <source>
        <dbReference type="RuleBase" id="RU004273"/>
    </source>
</evidence>
<dbReference type="Gene3D" id="2.30.30.190">
    <property type="entry name" value="CAP Gly-rich-like domain"/>
    <property type="match status" value="1"/>
</dbReference>
<dbReference type="GO" id="GO:0005829">
    <property type="term" value="C:cytosol"/>
    <property type="evidence" value="ECO:0000318"/>
    <property type="project" value="GO_Central"/>
</dbReference>
<protein>
    <recommendedName>
        <fullName evidence="8">Serine/threonine-protein phosphatase</fullName>
        <ecNumber evidence="8">3.1.3.16</ecNumber>
    </recommendedName>
</protein>
<keyword evidence="4" id="KW-0677">Repeat</keyword>
<dbReference type="Pfam" id="PF13499">
    <property type="entry name" value="EF-hand_7"/>
    <property type="match status" value="3"/>
</dbReference>
<keyword evidence="6" id="KW-0106">Calcium</keyword>
<comment type="catalytic activity">
    <reaction evidence="8">
        <text>O-phospho-L-threonyl-[protein] + H2O = L-threonyl-[protein] + phosphate</text>
        <dbReference type="Rhea" id="RHEA:47004"/>
        <dbReference type="Rhea" id="RHEA-COMP:11060"/>
        <dbReference type="Rhea" id="RHEA-COMP:11605"/>
        <dbReference type="ChEBI" id="CHEBI:15377"/>
        <dbReference type="ChEBI" id="CHEBI:30013"/>
        <dbReference type="ChEBI" id="CHEBI:43474"/>
        <dbReference type="ChEBI" id="CHEBI:61977"/>
        <dbReference type="EC" id="3.1.3.16"/>
    </reaction>
</comment>
<dbReference type="PRINTS" id="PR00114">
    <property type="entry name" value="STPHPHTASE"/>
</dbReference>
<dbReference type="SUPFAM" id="SSF56300">
    <property type="entry name" value="Metallo-dependent phosphatases"/>
    <property type="match status" value="1"/>
</dbReference>
<evidence type="ECO:0000313" key="13">
    <source>
        <dbReference type="Proteomes" id="UP000005238"/>
    </source>
</evidence>
<dbReference type="InterPro" id="IPR013235">
    <property type="entry name" value="PPP_dom"/>
</dbReference>
<dbReference type="PROSITE" id="PS50245">
    <property type="entry name" value="CAP_GLY_2"/>
    <property type="match status" value="1"/>
</dbReference>
<dbReference type="STRING" id="164328.H3GLM9"/>
<dbReference type="Pfam" id="PF01302">
    <property type="entry name" value="CAP_GLY"/>
    <property type="match status" value="1"/>
</dbReference>
<evidence type="ECO:0000313" key="12">
    <source>
        <dbReference type="EnsemblProtists" id="Phyra77307"/>
    </source>
</evidence>
<evidence type="ECO:0000256" key="3">
    <source>
        <dbReference type="ARBA" id="ARBA00022723"/>
    </source>
</evidence>
<dbReference type="eggNOG" id="KOG0377">
    <property type="taxonomic scope" value="Eukaryota"/>
</dbReference>
<evidence type="ECO:0000256" key="5">
    <source>
        <dbReference type="ARBA" id="ARBA00022801"/>
    </source>
</evidence>
<dbReference type="InParanoid" id="H3GLM9"/>
<evidence type="ECO:0000256" key="9">
    <source>
        <dbReference type="SAM" id="MobiDB-lite"/>
    </source>
</evidence>
<keyword evidence="5 8" id="KW-0378">Hydrolase</keyword>
<keyword evidence="3" id="KW-0479">Metal-binding</keyword>
<organism evidence="12 13">
    <name type="scientific">Phytophthora ramorum</name>
    <name type="common">Sudden oak death agent</name>
    <dbReference type="NCBI Taxonomy" id="164328"/>
    <lineage>
        <taxon>Eukaryota</taxon>
        <taxon>Sar</taxon>
        <taxon>Stramenopiles</taxon>
        <taxon>Oomycota</taxon>
        <taxon>Peronosporomycetes</taxon>
        <taxon>Peronosporales</taxon>
        <taxon>Peronosporaceae</taxon>
        <taxon>Phytophthora</taxon>
    </lineage>
</organism>
<dbReference type="InterPro" id="IPR002048">
    <property type="entry name" value="EF_hand_dom"/>
</dbReference>
<comment type="cofactor">
    <cofactor evidence="1">
        <name>Mn(2+)</name>
        <dbReference type="ChEBI" id="CHEBI:29035"/>
    </cofactor>
</comment>
<dbReference type="SMART" id="SM01052">
    <property type="entry name" value="CAP_GLY"/>
    <property type="match status" value="1"/>
</dbReference>
<dbReference type="Proteomes" id="UP000005238">
    <property type="component" value="Unassembled WGS sequence"/>
</dbReference>
<evidence type="ECO:0000256" key="2">
    <source>
        <dbReference type="ARBA" id="ARBA00008294"/>
    </source>
</evidence>
<dbReference type="CDD" id="cd00051">
    <property type="entry name" value="EFh"/>
    <property type="match status" value="3"/>
</dbReference>
<sequence>MDESGFSVEEGVRVLVRGKYAGVVRYVPERRSALVGVELTRARGDCDGSAADGRRLFQCRPLHGLFVREEQLSAFSEEDGAACVLQSVWRRYSASQKFRHLVFSHAWNLLDNTQEQLNLKRSEQFKSAEHTLAQLTKKQSLNRTVSEVAVAEIQVDPEYAGPHLVWPLELANVLQILDSFKTTQILHYKYVLEILKEGVKSLAPLPTLQEITLAEGEKITVIGDLHGQLQDLFSIFSINGLPTRTNKYLFNGDFVDRGMYGTEVVMTILLFRLLYPTSVFLNRGNHESRNQNSWMGFEDEVWAKYSGADEDDMERPARVFECFQTLFESLPLCAVLQQKIFVVHGGLFSRDNVTLAHLRGIARKREPPLHQTNFEDKIFEDMLWSDPRPIQTRQPSERGAGVEFGVNVTNNFCLVNKIALIIRSHECVIEGFEILHGGRLITLFSASRYCGTQMNKGAFLTLGPDLQPEIQQFYAHSINESTFKAPEQAQMQGVLEDDTLRMIAERICDHKASLFWYFTQHDDEHNGTVSRLIWAEALRSVLQLDLPFLTYQPKLAALVDETSGRINYSQFLSRYRIENGTMDNSGWQESIIALICKKLYRAMGAGDMQQAFKVFDADSSGFIEYEEFLSTLKKMDTGLSDQQVFALMRTADTNDDGRIDFNEFAQRFEVIFTDQGKNREGDSAVEPPPTPMELDTEAPAEGEKTETEHIFARRVSSGDDQSTFTPQPASNIDVETMQALLQVGKALFARRGSLQYHFFHFDKNQDGVLSRNEFEHALEQLGFNFEPDLMERVMAAVDSDGGHSIDYKEFVTAFSVQDAKEQQTLESGDLTWQNSVLQQVSNVFYQHRIHIRNAFRMFDATNSGAISRDNFRTGIQAFNVVLNSPLSDDQIEELLSYLDSDKDGVISYKEFFDGFRVVDVRIDEDKCAETKSDESSEPAED</sequence>
<dbReference type="InterPro" id="IPR000938">
    <property type="entry name" value="CAP-Gly_domain"/>
</dbReference>
<dbReference type="HOGENOM" id="CLU_019495_0_0_1"/>
<feature type="domain" description="EF-hand" evidence="10">
    <location>
        <begin position="639"/>
        <end position="674"/>
    </location>
</feature>
<dbReference type="PANTHER" id="PTHR45668:SF5">
    <property type="entry name" value="SERINE_THREONINE-PROTEIN PHOSPHATASE 5"/>
    <property type="match status" value="1"/>
</dbReference>
<feature type="region of interest" description="Disordered" evidence="9">
    <location>
        <begin position="676"/>
        <end position="703"/>
    </location>
</feature>
<dbReference type="OMA" id="EWKNECF"/>
<dbReference type="Gene3D" id="1.10.238.10">
    <property type="entry name" value="EF-hand"/>
    <property type="match status" value="3"/>
</dbReference>
<dbReference type="SMART" id="SM00054">
    <property type="entry name" value="EFh"/>
    <property type="match status" value="6"/>
</dbReference>
<dbReference type="InterPro" id="IPR036859">
    <property type="entry name" value="CAP-Gly_dom_sf"/>
</dbReference>
<feature type="domain" description="CAP-Gly" evidence="11">
    <location>
        <begin position="25"/>
        <end position="68"/>
    </location>
</feature>
<dbReference type="InterPro" id="IPR004843">
    <property type="entry name" value="Calcineurin-like_PHP"/>
</dbReference>
<comment type="similarity">
    <text evidence="2 8">Belongs to the PPP phosphatase family.</text>
</comment>
<keyword evidence="13" id="KW-1185">Reference proteome</keyword>
<keyword evidence="7" id="KW-0464">Manganese</keyword>
<dbReference type="InterPro" id="IPR011992">
    <property type="entry name" value="EF-hand-dom_pair"/>
</dbReference>
<dbReference type="InterPro" id="IPR029052">
    <property type="entry name" value="Metallo-depent_PP-like"/>
</dbReference>
<dbReference type="PROSITE" id="PS00125">
    <property type="entry name" value="SER_THR_PHOSPHATASE"/>
    <property type="match status" value="1"/>
</dbReference>
<dbReference type="SUPFAM" id="SSF47473">
    <property type="entry name" value="EF-hand"/>
    <property type="match status" value="2"/>
</dbReference>
<dbReference type="AlphaFoldDB" id="H3GLM9"/>
<feature type="domain" description="EF-hand" evidence="10">
    <location>
        <begin position="603"/>
        <end position="638"/>
    </location>
</feature>
<dbReference type="InterPro" id="IPR018247">
    <property type="entry name" value="EF_Hand_1_Ca_BS"/>
</dbReference>
<dbReference type="VEuPathDB" id="FungiDB:KRP23_10693"/>
<dbReference type="InterPro" id="IPR006186">
    <property type="entry name" value="Ser/Thr-sp_prot-phosphatase"/>
</dbReference>
<dbReference type="EnsemblProtists" id="Phyra77307">
    <property type="protein sequence ID" value="Phyra77307"/>
    <property type="gene ID" value="Phyra77307"/>
</dbReference>
<dbReference type="PANTHER" id="PTHR45668">
    <property type="entry name" value="SERINE/THREONINE-PROTEIN PHOSPHATASE 5-RELATED"/>
    <property type="match status" value="1"/>
</dbReference>
<proteinExistence type="inferred from homology"/>
<evidence type="ECO:0000259" key="11">
    <source>
        <dbReference type="PROSITE" id="PS50245"/>
    </source>
</evidence>
<evidence type="ECO:0000256" key="6">
    <source>
        <dbReference type="ARBA" id="ARBA00022837"/>
    </source>
</evidence>
<feature type="domain" description="EF-hand" evidence="10">
    <location>
        <begin position="846"/>
        <end position="881"/>
    </location>
</feature>
<dbReference type="Pfam" id="PF08321">
    <property type="entry name" value="PPP5"/>
    <property type="match status" value="1"/>
</dbReference>
<dbReference type="GO" id="GO:0005509">
    <property type="term" value="F:calcium ion binding"/>
    <property type="evidence" value="ECO:0007669"/>
    <property type="project" value="InterPro"/>
</dbReference>
<feature type="domain" description="EF-hand" evidence="10">
    <location>
        <begin position="785"/>
        <end position="820"/>
    </location>
</feature>
<dbReference type="PROSITE" id="PS00018">
    <property type="entry name" value="EF_HAND_1"/>
    <property type="match status" value="5"/>
</dbReference>
<dbReference type="EC" id="3.1.3.16" evidence="8"/>
<dbReference type="GO" id="GO:0004722">
    <property type="term" value="F:protein serine/threonine phosphatase activity"/>
    <property type="evidence" value="ECO:0000318"/>
    <property type="project" value="GO_Central"/>
</dbReference>
<evidence type="ECO:0000256" key="7">
    <source>
        <dbReference type="ARBA" id="ARBA00023211"/>
    </source>
</evidence>
<dbReference type="PROSITE" id="PS50222">
    <property type="entry name" value="EF_HAND_2"/>
    <property type="match status" value="6"/>
</dbReference>
<dbReference type="Gene3D" id="3.60.21.10">
    <property type="match status" value="1"/>
</dbReference>
<dbReference type="Pfam" id="PF00149">
    <property type="entry name" value="Metallophos"/>
    <property type="match status" value="1"/>
</dbReference>
<dbReference type="SMART" id="SM00156">
    <property type="entry name" value="PP2Ac"/>
    <property type="match status" value="1"/>
</dbReference>
<dbReference type="eggNOG" id="KOG0032">
    <property type="taxonomic scope" value="Eukaryota"/>
</dbReference>
<evidence type="ECO:0000256" key="1">
    <source>
        <dbReference type="ARBA" id="ARBA00001936"/>
    </source>
</evidence>
<feature type="domain" description="EF-hand" evidence="10">
    <location>
        <begin position="886"/>
        <end position="921"/>
    </location>
</feature>
<reference evidence="13" key="1">
    <citation type="journal article" date="2006" name="Science">
        <title>Phytophthora genome sequences uncover evolutionary origins and mechanisms of pathogenesis.</title>
        <authorList>
            <person name="Tyler B.M."/>
            <person name="Tripathy S."/>
            <person name="Zhang X."/>
            <person name="Dehal P."/>
            <person name="Jiang R.H."/>
            <person name="Aerts A."/>
            <person name="Arredondo F.D."/>
            <person name="Baxter L."/>
            <person name="Bensasson D."/>
            <person name="Beynon J.L."/>
            <person name="Chapman J."/>
            <person name="Damasceno C.M."/>
            <person name="Dorrance A.E."/>
            <person name="Dou D."/>
            <person name="Dickerman A.W."/>
            <person name="Dubchak I.L."/>
            <person name="Garbelotto M."/>
            <person name="Gijzen M."/>
            <person name="Gordon S.G."/>
            <person name="Govers F."/>
            <person name="Grunwald N.J."/>
            <person name="Huang W."/>
            <person name="Ivors K.L."/>
            <person name="Jones R.W."/>
            <person name="Kamoun S."/>
            <person name="Krampis K."/>
            <person name="Lamour K.H."/>
            <person name="Lee M.K."/>
            <person name="McDonald W.H."/>
            <person name="Medina M."/>
            <person name="Meijer H.J."/>
            <person name="Nordberg E.K."/>
            <person name="Maclean D.J."/>
            <person name="Ospina-Giraldo M.D."/>
            <person name="Morris P.F."/>
            <person name="Phuntumart V."/>
            <person name="Putnam N.H."/>
            <person name="Rash S."/>
            <person name="Rose J.K."/>
            <person name="Sakihama Y."/>
            <person name="Salamov A.A."/>
            <person name="Savidor A."/>
            <person name="Scheuring C.F."/>
            <person name="Smith B.M."/>
            <person name="Sobral B.W."/>
            <person name="Terry A."/>
            <person name="Torto-Alalibo T.A."/>
            <person name="Win J."/>
            <person name="Xu Z."/>
            <person name="Zhang H."/>
            <person name="Grigoriev I.V."/>
            <person name="Rokhsar D.S."/>
            <person name="Boore J.L."/>
        </authorList>
    </citation>
    <scope>NUCLEOTIDE SEQUENCE [LARGE SCALE GENOMIC DNA]</scope>
    <source>
        <strain evidence="13">Pr102</strain>
    </source>
</reference>
<dbReference type="FunFam" id="1.10.238.10:FF:000880">
    <property type="entry name" value="Serine/threonine-protein phosphatase"/>
    <property type="match status" value="1"/>
</dbReference>
<reference evidence="12" key="2">
    <citation type="submission" date="2015-06" db="UniProtKB">
        <authorList>
            <consortium name="EnsemblProtists"/>
        </authorList>
    </citation>
    <scope>IDENTIFICATION</scope>
    <source>
        <strain evidence="12">Pr102</strain>
    </source>
</reference>
<accession>H3GLM9</accession>
<dbReference type="InterPro" id="IPR051134">
    <property type="entry name" value="PPP_phosphatase"/>
</dbReference>